<dbReference type="GO" id="GO:0005737">
    <property type="term" value="C:cytoplasm"/>
    <property type="evidence" value="ECO:0007669"/>
    <property type="project" value="TreeGrafter"/>
</dbReference>
<evidence type="ECO:0008006" key="3">
    <source>
        <dbReference type="Google" id="ProtNLM"/>
    </source>
</evidence>
<dbReference type="RefSeq" id="XP_013430600.1">
    <property type="nucleotide sequence ID" value="XM_013575146.1"/>
</dbReference>
<dbReference type="OrthoDB" id="4347at2759"/>
<dbReference type="InterPro" id="IPR055323">
    <property type="entry name" value="C57A10.07/YOR238W"/>
</dbReference>
<protein>
    <recommendedName>
        <fullName evidence="3">DUF218 domain-containing protein</fullName>
    </recommendedName>
</protein>
<proteinExistence type="predicted"/>
<evidence type="ECO:0000313" key="1">
    <source>
        <dbReference type="EMBL" id="KEQ76609.1"/>
    </source>
</evidence>
<name>A0A074WYS3_9PEZI</name>
<accession>A0A074WYS3</accession>
<sequence length="251" mass="28729">MGELVIVCCHAICVDTSNPYEEPSWLLKPFQRSNPSTGKPGEHETFLLHIQAGVNALRREGTVLVFSGAKTERDAPSSEAASYLNVLMQCFGESDFVQQAMADGRILCEDAATDSYQNLLFSLVKYYEVEEAWPHMITVITHAFKENRFLDGHAVALELPKEMIRVQGINPPFPLLESREVQRFEKETVDLFLRDPHGVREPLLSKRVARGWCTNYDPLRNIQDPSVRDTVRNWLDRCERVEHDSLPWITR</sequence>
<gene>
    <name evidence="1" type="ORF">M436DRAFT_37273</name>
</gene>
<dbReference type="EMBL" id="KL584703">
    <property type="protein sequence ID" value="KEQ76609.1"/>
    <property type="molecule type" value="Genomic_DNA"/>
</dbReference>
<dbReference type="GeneID" id="25408804"/>
<dbReference type="HOGENOM" id="CLU_048479_1_0_1"/>
<evidence type="ECO:0000313" key="2">
    <source>
        <dbReference type="Proteomes" id="UP000027730"/>
    </source>
</evidence>
<keyword evidence="2" id="KW-1185">Reference proteome</keyword>
<organism evidence="1 2">
    <name type="scientific">Aureobasidium namibiae CBS 147.97</name>
    <dbReference type="NCBI Taxonomy" id="1043004"/>
    <lineage>
        <taxon>Eukaryota</taxon>
        <taxon>Fungi</taxon>
        <taxon>Dikarya</taxon>
        <taxon>Ascomycota</taxon>
        <taxon>Pezizomycotina</taxon>
        <taxon>Dothideomycetes</taxon>
        <taxon>Dothideomycetidae</taxon>
        <taxon>Dothideales</taxon>
        <taxon>Saccotheciaceae</taxon>
        <taxon>Aureobasidium</taxon>
    </lineage>
</organism>
<dbReference type="AlphaFoldDB" id="A0A074WYS3"/>
<dbReference type="PANTHER" id="PTHR28110">
    <property type="entry name" value="TRANSMEMBRANE PROTEIN"/>
    <property type="match status" value="1"/>
</dbReference>
<reference evidence="1 2" key="1">
    <citation type="journal article" date="2014" name="BMC Genomics">
        <title>Genome sequencing of four Aureobasidium pullulans varieties: biotechnological potential, stress tolerance, and description of new species.</title>
        <authorList>
            <person name="Gostin Ar C."/>
            <person name="Ohm R.A."/>
            <person name="Kogej T."/>
            <person name="Sonjak S."/>
            <person name="Turk M."/>
            <person name="Zajc J."/>
            <person name="Zalar P."/>
            <person name="Grube M."/>
            <person name="Sun H."/>
            <person name="Han J."/>
            <person name="Sharma A."/>
            <person name="Chiniquy J."/>
            <person name="Ngan C.Y."/>
            <person name="Lipzen A."/>
            <person name="Barry K."/>
            <person name="Grigoriev I.V."/>
            <person name="Gunde-Cimerman N."/>
        </authorList>
    </citation>
    <scope>NUCLEOTIDE SEQUENCE [LARGE SCALE GENOMIC DNA]</scope>
    <source>
        <strain evidence="1 2">CBS 147.97</strain>
    </source>
</reference>
<dbReference type="Proteomes" id="UP000027730">
    <property type="component" value="Unassembled WGS sequence"/>
</dbReference>
<dbReference type="PANTHER" id="PTHR28110:SF1">
    <property type="entry name" value="TRANSMEMBRANE PROTEIN"/>
    <property type="match status" value="1"/>
</dbReference>